<dbReference type="Pfam" id="PF16975">
    <property type="entry name" value="UPAR_LY6_2"/>
    <property type="match status" value="1"/>
</dbReference>
<dbReference type="GO" id="GO:0030548">
    <property type="term" value="F:acetylcholine receptor regulator activity"/>
    <property type="evidence" value="ECO:0007669"/>
    <property type="project" value="InterPro"/>
</dbReference>
<keyword evidence="11" id="KW-1185">Reference proteome</keyword>
<evidence type="ECO:0000256" key="2">
    <source>
        <dbReference type="ARBA" id="ARBA00022475"/>
    </source>
</evidence>
<reference evidence="10" key="1">
    <citation type="submission" date="2021-03" db="EMBL/GenBank/DDBJ databases">
        <authorList>
            <person name="Bekaert M."/>
        </authorList>
    </citation>
    <scope>NUCLEOTIDE SEQUENCE</scope>
</reference>
<evidence type="ECO:0000256" key="6">
    <source>
        <dbReference type="ARBA" id="ARBA00023157"/>
    </source>
</evidence>
<evidence type="ECO:0000256" key="1">
    <source>
        <dbReference type="ARBA" id="ARBA00004609"/>
    </source>
</evidence>
<keyword evidence="5" id="KW-0472">Membrane</keyword>
<evidence type="ECO:0000256" key="9">
    <source>
        <dbReference type="SAM" id="SignalP"/>
    </source>
</evidence>
<gene>
    <name evidence="10" type="ORF">MEDL_6275</name>
</gene>
<dbReference type="Gene3D" id="2.10.60.10">
    <property type="entry name" value="CD59"/>
    <property type="match status" value="1"/>
</dbReference>
<evidence type="ECO:0000256" key="7">
    <source>
        <dbReference type="ARBA" id="ARBA00023180"/>
    </source>
</evidence>
<comment type="subcellular location">
    <subcellularLocation>
        <location evidence="1">Cell membrane</location>
        <topology evidence="1">Lipid-anchor</topology>
        <topology evidence="1">GPI-anchor</topology>
    </subcellularLocation>
</comment>
<feature type="chain" id="PRO_5035820180" evidence="9">
    <location>
        <begin position="27"/>
        <end position="167"/>
    </location>
</feature>
<dbReference type="PANTHER" id="PTHR31171:SF3">
    <property type="entry name" value="LY6_PLAUR DOMAIN-CONTAINING PROTEIN 6B"/>
    <property type="match status" value="1"/>
</dbReference>
<sequence>MKASLFSDIFVLVALLIGMYACKVSSHFVVTATEKTNHGLTCWTCPEMYSNQECNDWAPDIPCPQNKTTCATIHRFNTSSKVSIKVTKSCVFPLDCDKSVVGCITREGSTECTSCCTESYCNKHIPTDDRSASQLTSNSISSAPSLPRNSGLYLTLIVYCLSLLICI</sequence>
<feature type="signal peptide" evidence="9">
    <location>
        <begin position="1"/>
        <end position="26"/>
    </location>
</feature>
<keyword evidence="6" id="KW-1015">Disulfide bond</keyword>
<dbReference type="PROSITE" id="PS51257">
    <property type="entry name" value="PROKAR_LIPOPROTEIN"/>
    <property type="match status" value="1"/>
</dbReference>
<dbReference type="Proteomes" id="UP000683360">
    <property type="component" value="Unassembled WGS sequence"/>
</dbReference>
<keyword evidence="8" id="KW-0449">Lipoprotein</keyword>
<evidence type="ECO:0000313" key="11">
    <source>
        <dbReference type="Proteomes" id="UP000683360"/>
    </source>
</evidence>
<keyword evidence="2" id="KW-1003">Cell membrane</keyword>
<evidence type="ECO:0000313" key="10">
    <source>
        <dbReference type="EMBL" id="CAG2191048.1"/>
    </source>
</evidence>
<organism evidence="10 11">
    <name type="scientific">Mytilus edulis</name>
    <name type="common">Blue mussel</name>
    <dbReference type="NCBI Taxonomy" id="6550"/>
    <lineage>
        <taxon>Eukaryota</taxon>
        <taxon>Metazoa</taxon>
        <taxon>Spiralia</taxon>
        <taxon>Lophotrochozoa</taxon>
        <taxon>Mollusca</taxon>
        <taxon>Bivalvia</taxon>
        <taxon>Autobranchia</taxon>
        <taxon>Pteriomorphia</taxon>
        <taxon>Mytilida</taxon>
        <taxon>Mytiloidea</taxon>
        <taxon>Mytilidae</taxon>
        <taxon>Mytilinae</taxon>
        <taxon>Mytilus</taxon>
    </lineage>
</organism>
<dbReference type="AlphaFoldDB" id="A0A8S3QAR2"/>
<keyword evidence="3" id="KW-0336">GPI-anchor</keyword>
<keyword evidence="4 9" id="KW-0732">Signal</keyword>
<protein>
    <submittedName>
        <fullName evidence="10">Uncharacterized protein</fullName>
    </submittedName>
</protein>
<comment type="caution">
    <text evidence="10">The sequence shown here is derived from an EMBL/GenBank/DDBJ whole genome shotgun (WGS) entry which is preliminary data.</text>
</comment>
<dbReference type="EMBL" id="CAJPWZ010000350">
    <property type="protein sequence ID" value="CAG2191048.1"/>
    <property type="molecule type" value="Genomic_DNA"/>
</dbReference>
<dbReference type="InterPro" id="IPR045860">
    <property type="entry name" value="Snake_toxin-like_sf"/>
</dbReference>
<dbReference type="OrthoDB" id="6149028at2759"/>
<evidence type="ECO:0000256" key="3">
    <source>
        <dbReference type="ARBA" id="ARBA00022622"/>
    </source>
</evidence>
<proteinExistence type="predicted"/>
<dbReference type="InterPro" id="IPR039457">
    <property type="entry name" value="LYPD6-like"/>
</dbReference>
<dbReference type="SUPFAM" id="SSF57302">
    <property type="entry name" value="Snake toxin-like"/>
    <property type="match status" value="1"/>
</dbReference>
<dbReference type="GO" id="GO:0005886">
    <property type="term" value="C:plasma membrane"/>
    <property type="evidence" value="ECO:0007669"/>
    <property type="project" value="UniProtKB-SubCell"/>
</dbReference>
<accession>A0A8S3QAR2</accession>
<dbReference type="PANTHER" id="PTHR31171">
    <property type="entry name" value="LY6/PLAUR DOMAIN-CONTAINING PROTEIN 6"/>
    <property type="match status" value="1"/>
</dbReference>
<evidence type="ECO:0000256" key="4">
    <source>
        <dbReference type="ARBA" id="ARBA00022729"/>
    </source>
</evidence>
<name>A0A8S3QAR2_MYTED</name>
<dbReference type="GO" id="GO:0098552">
    <property type="term" value="C:side of membrane"/>
    <property type="evidence" value="ECO:0007669"/>
    <property type="project" value="UniProtKB-KW"/>
</dbReference>
<keyword evidence="7" id="KW-0325">Glycoprotein</keyword>
<evidence type="ECO:0000256" key="8">
    <source>
        <dbReference type="ARBA" id="ARBA00023288"/>
    </source>
</evidence>
<evidence type="ECO:0000256" key="5">
    <source>
        <dbReference type="ARBA" id="ARBA00023136"/>
    </source>
</evidence>